<sequence length="414" mass="45674">MNLVVQRFITWDDPPPRSLLPTQFILSVVQYETKVKSPASRNVAELVDLESDEEEEDEDALEDGELEDDVGASNNARRVFVDSQAVPQNSPTRPVARSDRSYREGDGERPRGRSSQEPLGSPANRDEYRGGNDPYRGGNDHYRGGRYYGGTDNYRSPVAASRGGPERVDRADRVSRMGGDRFDRGDYEEDYDWGSYDSQRGRGPPRRDVVGARRGGDVSSEEYYSSGRVSGRTGGRPAGSGRAPPPPYRQPPPNYRQQPPPTSYRPQPPPTVDYRQVSRNSGYPATRGPDPSPRRPEPTRRVVGPGSSRPDAPRPGPPGFGPHPVGDIYEQEPRRVTRLNSSPSGPGGLSTTGGSTTGGSSALAIIMQQQKEKEKAFAKKQEEELTIDPKILAARLRANRAQPVRAKPIKTRRR</sequence>
<feature type="compositionally biased region" description="Basic and acidic residues" evidence="1">
    <location>
        <begin position="164"/>
        <end position="185"/>
    </location>
</feature>
<feature type="compositionally biased region" description="Gly residues" evidence="1">
    <location>
        <begin position="345"/>
        <end position="357"/>
    </location>
</feature>
<dbReference type="AlphaFoldDB" id="A0A023B6L5"/>
<feature type="region of interest" description="Disordered" evidence="1">
    <location>
        <begin position="37"/>
        <end position="363"/>
    </location>
</feature>
<feature type="compositionally biased region" description="Basic and acidic residues" evidence="1">
    <location>
        <begin position="205"/>
        <end position="216"/>
    </location>
</feature>
<proteinExistence type="predicted"/>
<evidence type="ECO:0000313" key="3">
    <source>
        <dbReference type="Proteomes" id="UP000019763"/>
    </source>
</evidence>
<dbReference type="Proteomes" id="UP000019763">
    <property type="component" value="Unassembled WGS sequence"/>
</dbReference>
<dbReference type="RefSeq" id="XP_011130559.1">
    <property type="nucleotide sequence ID" value="XM_011132257.1"/>
</dbReference>
<dbReference type="GeneID" id="22912846"/>
<feature type="compositionally biased region" description="Acidic residues" evidence="1">
    <location>
        <begin position="47"/>
        <end position="70"/>
    </location>
</feature>
<accession>A0A023B6L5</accession>
<evidence type="ECO:0000313" key="2">
    <source>
        <dbReference type="EMBL" id="EZG66630.1"/>
    </source>
</evidence>
<gene>
    <name evidence="2" type="ORF">GNI_078240</name>
</gene>
<keyword evidence="3" id="KW-1185">Reference proteome</keyword>
<name>A0A023B6L5_GRENI</name>
<reference evidence="2" key="1">
    <citation type="submission" date="2013-12" db="EMBL/GenBank/DDBJ databases">
        <authorList>
            <person name="Omoto C.K."/>
            <person name="Sibley D."/>
            <person name="Venepally P."/>
            <person name="Hadjithomas M."/>
            <person name="Karamycheva S."/>
            <person name="Brunk B."/>
            <person name="Roos D."/>
            <person name="Caler E."/>
            <person name="Lorenzi H."/>
        </authorList>
    </citation>
    <scope>NUCLEOTIDE SEQUENCE</scope>
</reference>
<organism evidence="2 3">
    <name type="scientific">Gregarina niphandrodes</name>
    <name type="common">Septate eugregarine</name>
    <dbReference type="NCBI Taxonomy" id="110365"/>
    <lineage>
        <taxon>Eukaryota</taxon>
        <taxon>Sar</taxon>
        <taxon>Alveolata</taxon>
        <taxon>Apicomplexa</taxon>
        <taxon>Conoidasida</taxon>
        <taxon>Gregarinasina</taxon>
        <taxon>Eugregarinorida</taxon>
        <taxon>Gregarinidae</taxon>
        <taxon>Gregarina</taxon>
    </lineage>
</organism>
<comment type="caution">
    <text evidence="2">The sequence shown here is derived from an EMBL/GenBank/DDBJ whole genome shotgun (WGS) entry which is preliminary data.</text>
</comment>
<feature type="region of interest" description="Disordered" evidence="1">
    <location>
        <begin position="371"/>
        <end position="390"/>
    </location>
</feature>
<dbReference type="VEuPathDB" id="CryptoDB:GNI_078240"/>
<dbReference type="EMBL" id="AFNH02000586">
    <property type="protein sequence ID" value="EZG66630.1"/>
    <property type="molecule type" value="Genomic_DNA"/>
</dbReference>
<protein>
    <submittedName>
        <fullName evidence="2">Uncharacterized protein</fullName>
    </submittedName>
</protein>
<feature type="compositionally biased region" description="Basic and acidic residues" evidence="1">
    <location>
        <begin position="371"/>
        <end position="383"/>
    </location>
</feature>
<feature type="compositionally biased region" description="Basic and acidic residues" evidence="1">
    <location>
        <begin position="96"/>
        <end position="111"/>
    </location>
</feature>
<evidence type="ECO:0000256" key="1">
    <source>
        <dbReference type="SAM" id="MobiDB-lite"/>
    </source>
</evidence>
<dbReference type="OMA" id="ANRDEYR"/>
<feature type="compositionally biased region" description="Pro residues" evidence="1">
    <location>
        <begin position="243"/>
        <end position="271"/>
    </location>
</feature>